<protein>
    <submittedName>
        <fullName evidence="1">TIGR02453 family protein</fullName>
    </submittedName>
</protein>
<dbReference type="STRING" id="684552.SAMN04489719_0493"/>
<dbReference type="EMBL" id="LT629734">
    <property type="protein sequence ID" value="SDR71252.1"/>
    <property type="molecule type" value="Genomic_DNA"/>
</dbReference>
<proteinExistence type="predicted"/>
<dbReference type="NCBIfam" id="TIGR02453">
    <property type="entry name" value="TIGR02453 family protein"/>
    <property type="match status" value="1"/>
</dbReference>
<reference evidence="2" key="1">
    <citation type="submission" date="2016-10" db="EMBL/GenBank/DDBJ databases">
        <authorList>
            <person name="Varghese N."/>
            <person name="Submissions S."/>
        </authorList>
    </citation>
    <scope>NUCLEOTIDE SEQUENCE [LARGE SCALE GENOMIC DNA]</scope>
    <source>
        <strain evidence="2">DSM 22965</strain>
    </source>
</reference>
<evidence type="ECO:0000313" key="1">
    <source>
        <dbReference type="EMBL" id="SDR71252.1"/>
    </source>
</evidence>
<accession>A0A1H1LAB6</accession>
<evidence type="ECO:0000313" key="2">
    <source>
        <dbReference type="Proteomes" id="UP000199649"/>
    </source>
</evidence>
<dbReference type="RefSeq" id="WP_092665572.1">
    <property type="nucleotide sequence ID" value="NZ_LT629734.1"/>
</dbReference>
<name>A0A1H1LAB6_9MICO</name>
<dbReference type="InterPro" id="IPR012808">
    <property type="entry name" value="CHP02453"/>
</dbReference>
<dbReference type="PANTHER" id="PTHR36452:SF1">
    <property type="entry name" value="DUF2461 DOMAIN-CONTAINING PROTEIN"/>
    <property type="match status" value="1"/>
</dbReference>
<sequence length="210" mass="23299">MAFDGFDPDAFAFYRELEVHNERPWWLANKARYDEHVRAPFEALAEELEPVASAVKVYRPYRDVRFSHDKTPYKTRQGMFAQRAPGIGWFLNLDASGVSLGGGFFGDASMTKAYRAAVEAVGPGTELEGIVRDLEGAGYAMGGEQLKTAPRGIAADHPRIALLRYRWMTARKHVDEADATGPALLDALFDTVDELQPLVGWAVSHIASKR</sequence>
<dbReference type="PANTHER" id="PTHR36452">
    <property type="entry name" value="CHROMOSOME 12, WHOLE GENOME SHOTGUN SEQUENCE"/>
    <property type="match status" value="1"/>
</dbReference>
<organism evidence="1 2">
    <name type="scientific">Agrococcus carbonis</name>
    <dbReference type="NCBI Taxonomy" id="684552"/>
    <lineage>
        <taxon>Bacteria</taxon>
        <taxon>Bacillati</taxon>
        <taxon>Actinomycetota</taxon>
        <taxon>Actinomycetes</taxon>
        <taxon>Micrococcales</taxon>
        <taxon>Microbacteriaceae</taxon>
        <taxon>Agrococcus</taxon>
    </lineage>
</organism>
<dbReference type="OrthoDB" id="9794241at2"/>
<dbReference type="PIRSF" id="PIRSF028451">
    <property type="entry name" value="UCP028451"/>
    <property type="match status" value="1"/>
</dbReference>
<dbReference type="InterPro" id="IPR015996">
    <property type="entry name" value="UCP028451"/>
</dbReference>
<dbReference type="Proteomes" id="UP000199649">
    <property type="component" value="Chromosome I"/>
</dbReference>
<dbReference type="Pfam" id="PF09365">
    <property type="entry name" value="DUF2461"/>
    <property type="match status" value="1"/>
</dbReference>
<keyword evidence="2" id="KW-1185">Reference proteome</keyword>
<gene>
    <name evidence="1" type="ORF">SAMN04489719_0493</name>
</gene>
<dbReference type="AlphaFoldDB" id="A0A1H1LAB6"/>